<dbReference type="CDD" id="cd00037">
    <property type="entry name" value="CLECT"/>
    <property type="match status" value="1"/>
</dbReference>
<dbReference type="PANTHER" id="PTHR22963">
    <property type="entry name" value="ENDOGLIN-RELATED"/>
    <property type="match status" value="1"/>
</dbReference>
<dbReference type="PROSITE" id="PS50041">
    <property type="entry name" value="C_TYPE_LECTIN_2"/>
    <property type="match status" value="1"/>
</dbReference>
<dbReference type="Gene3D" id="3.10.100.10">
    <property type="entry name" value="Mannose-Binding Protein A, subunit A"/>
    <property type="match status" value="1"/>
</dbReference>
<feature type="chain" id="PRO_5008583618" description="C-type lectin domain-containing protein" evidence="1">
    <location>
        <begin position="19"/>
        <end position="206"/>
    </location>
</feature>
<accession>A0A1B6GJS8</accession>
<keyword evidence="1" id="KW-0732">Signal</keyword>
<dbReference type="AlphaFoldDB" id="A0A1B6GJS8"/>
<dbReference type="Pfam" id="PF00059">
    <property type="entry name" value="Lectin_C"/>
    <property type="match status" value="1"/>
</dbReference>
<organism evidence="3">
    <name type="scientific">Cuerna arida</name>
    <dbReference type="NCBI Taxonomy" id="1464854"/>
    <lineage>
        <taxon>Eukaryota</taxon>
        <taxon>Metazoa</taxon>
        <taxon>Ecdysozoa</taxon>
        <taxon>Arthropoda</taxon>
        <taxon>Hexapoda</taxon>
        <taxon>Insecta</taxon>
        <taxon>Pterygota</taxon>
        <taxon>Neoptera</taxon>
        <taxon>Paraneoptera</taxon>
        <taxon>Hemiptera</taxon>
        <taxon>Auchenorrhyncha</taxon>
        <taxon>Membracoidea</taxon>
        <taxon>Cicadellidae</taxon>
        <taxon>Cicadellinae</taxon>
        <taxon>Proconiini</taxon>
        <taxon>Cuerna</taxon>
    </lineage>
</organism>
<evidence type="ECO:0000259" key="2">
    <source>
        <dbReference type="PROSITE" id="PS50041"/>
    </source>
</evidence>
<feature type="non-terminal residue" evidence="3">
    <location>
        <position position="1"/>
    </location>
</feature>
<proteinExistence type="predicted"/>
<dbReference type="SMART" id="SM00034">
    <property type="entry name" value="CLECT"/>
    <property type="match status" value="1"/>
</dbReference>
<dbReference type="InterPro" id="IPR016186">
    <property type="entry name" value="C-type_lectin-like/link_sf"/>
</dbReference>
<evidence type="ECO:0000256" key="1">
    <source>
        <dbReference type="SAM" id="SignalP"/>
    </source>
</evidence>
<dbReference type="PROSITE" id="PS01186">
    <property type="entry name" value="EGF_2"/>
    <property type="match status" value="1"/>
</dbReference>
<dbReference type="InterPro" id="IPR001304">
    <property type="entry name" value="C-type_lectin-like"/>
</dbReference>
<dbReference type="InterPro" id="IPR000742">
    <property type="entry name" value="EGF"/>
</dbReference>
<feature type="domain" description="C-type lectin" evidence="2">
    <location>
        <begin position="92"/>
        <end position="204"/>
    </location>
</feature>
<feature type="signal peptide" evidence="1">
    <location>
        <begin position="1"/>
        <end position="18"/>
    </location>
</feature>
<name>A0A1B6GJS8_9HEMI</name>
<sequence length="206" mass="23066">VMAATCLTRFALFGLVLAVSSETKACSKDSDCSSTQACIDEACVDPCNGICGSNTICNVMNHHAACACKSGFIGNPFQECMAPETGKLKKKFSIGNEKGTRYSAIQRCLDKDMRLASITSAEEQAELEKAYTESGSYENVWIDGYDRNARGDYIWNSTGQRFRYTHWYHTEPEISGDYRCISARSPDLRWQTSDCRAWISHVCEYY</sequence>
<protein>
    <recommendedName>
        <fullName evidence="2">C-type lectin domain-containing protein</fullName>
    </recommendedName>
</protein>
<evidence type="ECO:0000313" key="3">
    <source>
        <dbReference type="EMBL" id="JAS62709.1"/>
    </source>
</evidence>
<dbReference type="PANTHER" id="PTHR22963:SF39">
    <property type="entry name" value="DUMPY"/>
    <property type="match status" value="1"/>
</dbReference>
<dbReference type="SUPFAM" id="SSF56436">
    <property type="entry name" value="C-type lectin-like"/>
    <property type="match status" value="1"/>
</dbReference>
<dbReference type="InterPro" id="IPR016187">
    <property type="entry name" value="CTDL_fold"/>
</dbReference>
<reference evidence="3" key="1">
    <citation type="submission" date="2015-11" db="EMBL/GenBank/DDBJ databases">
        <title>De novo transcriptome assembly of four potential Pierce s Disease insect vectors from Arizona vineyards.</title>
        <authorList>
            <person name="Tassone E.E."/>
        </authorList>
    </citation>
    <scope>NUCLEOTIDE SEQUENCE</scope>
</reference>
<gene>
    <name evidence="3" type="ORF">g.11654</name>
</gene>
<dbReference type="EMBL" id="GECZ01007060">
    <property type="protein sequence ID" value="JAS62709.1"/>
    <property type="molecule type" value="Transcribed_RNA"/>
</dbReference>